<reference evidence="1 2" key="1">
    <citation type="submission" date="2022-01" db="EMBL/GenBank/DDBJ databases">
        <authorList>
            <person name="Xiong W."/>
            <person name="Schranz E."/>
        </authorList>
    </citation>
    <scope>NUCLEOTIDE SEQUENCE [LARGE SCALE GENOMIC DNA]</scope>
</reference>
<name>A0AAU9PGT3_9ASTR</name>
<sequence>MFDQISGTVVLICGQNKVATGSKEKEKFQTMILPNLGRLAKLVFQVFKQWNDGMESGILSSEDIGYLKKSIHKKKTTILPTDKIFVLQVRKIIFVTEKRIQELRNLGIPLLSEAVTCEAIYYDPTDSSFKASLITWALPYAQPYIYTNNPT</sequence>
<evidence type="ECO:0000313" key="1">
    <source>
        <dbReference type="EMBL" id="CAH1449557.1"/>
    </source>
</evidence>
<comment type="caution">
    <text evidence="1">The sequence shown here is derived from an EMBL/GenBank/DDBJ whole genome shotgun (WGS) entry which is preliminary data.</text>
</comment>
<organism evidence="1 2">
    <name type="scientific">Lactuca virosa</name>
    <dbReference type="NCBI Taxonomy" id="75947"/>
    <lineage>
        <taxon>Eukaryota</taxon>
        <taxon>Viridiplantae</taxon>
        <taxon>Streptophyta</taxon>
        <taxon>Embryophyta</taxon>
        <taxon>Tracheophyta</taxon>
        <taxon>Spermatophyta</taxon>
        <taxon>Magnoliopsida</taxon>
        <taxon>eudicotyledons</taxon>
        <taxon>Gunneridae</taxon>
        <taxon>Pentapetalae</taxon>
        <taxon>asterids</taxon>
        <taxon>campanulids</taxon>
        <taxon>Asterales</taxon>
        <taxon>Asteraceae</taxon>
        <taxon>Cichorioideae</taxon>
        <taxon>Cichorieae</taxon>
        <taxon>Lactucinae</taxon>
        <taxon>Lactuca</taxon>
    </lineage>
</organism>
<proteinExistence type="predicted"/>
<accession>A0AAU9PGT3</accession>
<evidence type="ECO:0000313" key="2">
    <source>
        <dbReference type="Proteomes" id="UP001157418"/>
    </source>
</evidence>
<keyword evidence="2" id="KW-1185">Reference proteome</keyword>
<dbReference type="EMBL" id="CAKMRJ010005634">
    <property type="protein sequence ID" value="CAH1449557.1"/>
    <property type="molecule type" value="Genomic_DNA"/>
</dbReference>
<gene>
    <name evidence="1" type="ORF">LVIROSA_LOCUS35033</name>
</gene>
<dbReference type="Proteomes" id="UP001157418">
    <property type="component" value="Unassembled WGS sequence"/>
</dbReference>
<protein>
    <submittedName>
        <fullName evidence="1">Uncharacterized protein</fullName>
    </submittedName>
</protein>
<dbReference type="AlphaFoldDB" id="A0AAU9PGT3"/>